<sequence length="83" mass="9194">MVSFQPFRHSFPPVFQVPQLLPPAKAGCPLHSDRASLLSPSPVADVSHNPLTPQLPRHGYMPSLWPGTTYWYVVPNFLSATLV</sequence>
<dbReference type="AlphaFoldDB" id="A0A167VA11"/>
<evidence type="ECO:0000313" key="2">
    <source>
        <dbReference type="Proteomes" id="UP000076532"/>
    </source>
</evidence>
<evidence type="ECO:0000313" key="1">
    <source>
        <dbReference type="EMBL" id="KZP04791.1"/>
    </source>
</evidence>
<dbReference type="Proteomes" id="UP000076532">
    <property type="component" value="Unassembled WGS sequence"/>
</dbReference>
<reference evidence="1 2" key="1">
    <citation type="journal article" date="2016" name="Mol. Biol. Evol.">
        <title>Comparative Genomics of Early-Diverging Mushroom-Forming Fungi Provides Insights into the Origins of Lignocellulose Decay Capabilities.</title>
        <authorList>
            <person name="Nagy L.G."/>
            <person name="Riley R."/>
            <person name="Tritt A."/>
            <person name="Adam C."/>
            <person name="Daum C."/>
            <person name="Floudas D."/>
            <person name="Sun H."/>
            <person name="Yadav J.S."/>
            <person name="Pangilinan J."/>
            <person name="Larsson K.H."/>
            <person name="Matsuura K."/>
            <person name="Barry K."/>
            <person name="Labutti K."/>
            <person name="Kuo R."/>
            <person name="Ohm R.A."/>
            <person name="Bhattacharya S.S."/>
            <person name="Shirouzu T."/>
            <person name="Yoshinaga Y."/>
            <person name="Martin F.M."/>
            <person name="Grigoriev I.V."/>
            <person name="Hibbett D.S."/>
        </authorList>
    </citation>
    <scope>NUCLEOTIDE SEQUENCE [LARGE SCALE GENOMIC DNA]</scope>
    <source>
        <strain evidence="1 2">CBS 109695</strain>
    </source>
</reference>
<name>A0A167VA11_9AGAM</name>
<protein>
    <submittedName>
        <fullName evidence="1">Uncharacterized protein</fullName>
    </submittedName>
</protein>
<gene>
    <name evidence="1" type="ORF">FIBSPDRAFT_382117</name>
</gene>
<proteinExistence type="predicted"/>
<dbReference type="EMBL" id="KV417887">
    <property type="protein sequence ID" value="KZP04791.1"/>
    <property type="molecule type" value="Genomic_DNA"/>
</dbReference>
<accession>A0A167VA11</accession>
<keyword evidence="2" id="KW-1185">Reference proteome</keyword>
<organism evidence="1 2">
    <name type="scientific">Athelia psychrophila</name>
    <dbReference type="NCBI Taxonomy" id="1759441"/>
    <lineage>
        <taxon>Eukaryota</taxon>
        <taxon>Fungi</taxon>
        <taxon>Dikarya</taxon>
        <taxon>Basidiomycota</taxon>
        <taxon>Agaricomycotina</taxon>
        <taxon>Agaricomycetes</taxon>
        <taxon>Agaricomycetidae</taxon>
        <taxon>Atheliales</taxon>
        <taxon>Atheliaceae</taxon>
        <taxon>Athelia</taxon>
    </lineage>
</organism>